<name>A0A0A9ENR9_ARUDO</name>
<sequence length="35" mass="4084">MWSEVQIMYGIPVMRTHEPMTKDTWNSDVKSNLGT</sequence>
<protein>
    <submittedName>
        <fullName evidence="1">Uncharacterized protein</fullName>
    </submittedName>
</protein>
<proteinExistence type="predicted"/>
<reference evidence="1" key="2">
    <citation type="journal article" date="2015" name="Data Brief">
        <title>Shoot transcriptome of the giant reed, Arundo donax.</title>
        <authorList>
            <person name="Barrero R.A."/>
            <person name="Guerrero F.D."/>
            <person name="Moolhuijzen P."/>
            <person name="Goolsby J.A."/>
            <person name="Tidwell J."/>
            <person name="Bellgard S.E."/>
            <person name="Bellgard M.I."/>
        </authorList>
    </citation>
    <scope>NUCLEOTIDE SEQUENCE</scope>
    <source>
        <tissue evidence="1">Shoot tissue taken approximately 20 cm above the soil surface</tissue>
    </source>
</reference>
<organism evidence="1">
    <name type="scientific">Arundo donax</name>
    <name type="common">Giant reed</name>
    <name type="synonym">Donax arundinaceus</name>
    <dbReference type="NCBI Taxonomy" id="35708"/>
    <lineage>
        <taxon>Eukaryota</taxon>
        <taxon>Viridiplantae</taxon>
        <taxon>Streptophyta</taxon>
        <taxon>Embryophyta</taxon>
        <taxon>Tracheophyta</taxon>
        <taxon>Spermatophyta</taxon>
        <taxon>Magnoliopsida</taxon>
        <taxon>Liliopsida</taxon>
        <taxon>Poales</taxon>
        <taxon>Poaceae</taxon>
        <taxon>PACMAD clade</taxon>
        <taxon>Arundinoideae</taxon>
        <taxon>Arundineae</taxon>
        <taxon>Arundo</taxon>
    </lineage>
</organism>
<evidence type="ECO:0000313" key="1">
    <source>
        <dbReference type="EMBL" id="JAD97667.1"/>
    </source>
</evidence>
<dbReference type="AlphaFoldDB" id="A0A0A9ENR9"/>
<reference evidence="1" key="1">
    <citation type="submission" date="2014-09" db="EMBL/GenBank/DDBJ databases">
        <authorList>
            <person name="Magalhaes I.L.F."/>
            <person name="Oliveira U."/>
            <person name="Santos F.R."/>
            <person name="Vidigal T.H.D.A."/>
            <person name="Brescovit A.D."/>
            <person name="Santos A.J."/>
        </authorList>
    </citation>
    <scope>NUCLEOTIDE SEQUENCE</scope>
    <source>
        <tissue evidence="1">Shoot tissue taken approximately 20 cm above the soil surface</tissue>
    </source>
</reference>
<accession>A0A0A9ENR9</accession>
<dbReference type="EMBL" id="GBRH01200228">
    <property type="protein sequence ID" value="JAD97667.1"/>
    <property type="molecule type" value="Transcribed_RNA"/>
</dbReference>